<name>A0A3Q1BT84_AMPOC</name>
<keyword evidence="3" id="KW-1185">Reference proteome</keyword>
<feature type="transmembrane region" description="Helical" evidence="1">
    <location>
        <begin position="12"/>
        <end position="35"/>
    </location>
</feature>
<sequence length="157" mass="15509">EIDEPLPPGLLLFFWSVHHLLYRIYFLVGVIFLFFRNLAPGHGPGLAPGLGPGLARGHGLSLAPGLGPGLVAGLGPGLAPGHGPSLAPGLGPGLAPGLGPGLAVGLSPGLAAGLGPGLAADSVLGSVAVAAEPSWLGAHLSSSCTQDEEKNELLSQF</sequence>
<keyword evidence="1" id="KW-1133">Transmembrane helix</keyword>
<dbReference type="AlphaFoldDB" id="A0A3Q1BT84"/>
<proteinExistence type="predicted"/>
<keyword evidence="1" id="KW-0472">Membrane</keyword>
<dbReference type="GeneTree" id="ENSGT00940000177592"/>
<protein>
    <submittedName>
        <fullName evidence="2">Uncharacterized protein</fullName>
    </submittedName>
</protein>
<keyword evidence="1" id="KW-0812">Transmembrane</keyword>
<evidence type="ECO:0000256" key="1">
    <source>
        <dbReference type="SAM" id="Phobius"/>
    </source>
</evidence>
<evidence type="ECO:0000313" key="2">
    <source>
        <dbReference type="Ensembl" id="ENSAOCP00000017927.2"/>
    </source>
</evidence>
<dbReference type="Proteomes" id="UP001501940">
    <property type="component" value="Chromosome 1"/>
</dbReference>
<reference evidence="2" key="3">
    <citation type="submission" date="2025-09" db="UniProtKB">
        <authorList>
            <consortium name="Ensembl"/>
        </authorList>
    </citation>
    <scope>IDENTIFICATION</scope>
</reference>
<reference evidence="2" key="2">
    <citation type="submission" date="2025-08" db="UniProtKB">
        <authorList>
            <consortium name="Ensembl"/>
        </authorList>
    </citation>
    <scope>IDENTIFICATION</scope>
</reference>
<dbReference type="OMA" id="LGCGFRR"/>
<dbReference type="STRING" id="80972.ENSAOCP00000017927"/>
<accession>A0A3Q1BT84</accession>
<evidence type="ECO:0000313" key="3">
    <source>
        <dbReference type="Proteomes" id="UP001501940"/>
    </source>
</evidence>
<organism evidence="2 3">
    <name type="scientific">Amphiprion ocellaris</name>
    <name type="common">Clown anemonefish</name>
    <dbReference type="NCBI Taxonomy" id="80972"/>
    <lineage>
        <taxon>Eukaryota</taxon>
        <taxon>Metazoa</taxon>
        <taxon>Chordata</taxon>
        <taxon>Craniata</taxon>
        <taxon>Vertebrata</taxon>
        <taxon>Euteleostomi</taxon>
        <taxon>Actinopterygii</taxon>
        <taxon>Neopterygii</taxon>
        <taxon>Teleostei</taxon>
        <taxon>Neoteleostei</taxon>
        <taxon>Acanthomorphata</taxon>
        <taxon>Ovalentaria</taxon>
        <taxon>Pomacentridae</taxon>
        <taxon>Amphiprion</taxon>
    </lineage>
</organism>
<reference evidence="2 3" key="1">
    <citation type="submission" date="2022-01" db="EMBL/GenBank/DDBJ databases">
        <title>A chromosome-scale genome assembly of the false clownfish, Amphiprion ocellaris.</title>
        <authorList>
            <person name="Ryu T."/>
        </authorList>
    </citation>
    <scope>NUCLEOTIDE SEQUENCE [LARGE SCALE GENOMIC DNA]</scope>
</reference>
<dbReference type="Ensembl" id="ENSAOCT00000027345.2">
    <property type="protein sequence ID" value="ENSAOCP00000017927.2"/>
    <property type="gene ID" value="ENSAOCG00000023073.2"/>
</dbReference>